<dbReference type="PROSITE" id="PS51257">
    <property type="entry name" value="PROKAR_LIPOPROTEIN"/>
    <property type="match status" value="1"/>
</dbReference>
<accession>A0ABS0GD86</accession>
<organism evidence="2 3">
    <name type="scientific">Vibrio nitrifigilis</name>
    <dbReference type="NCBI Taxonomy" id="2789781"/>
    <lineage>
        <taxon>Bacteria</taxon>
        <taxon>Pseudomonadati</taxon>
        <taxon>Pseudomonadota</taxon>
        <taxon>Gammaproteobacteria</taxon>
        <taxon>Vibrionales</taxon>
        <taxon>Vibrionaceae</taxon>
        <taxon>Vibrio</taxon>
    </lineage>
</organism>
<comment type="caution">
    <text evidence="2">The sequence shown here is derived from an EMBL/GenBank/DDBJ whole genome shotgun (WGS) entry which is preliminary data.</text>
</comment>
<dbReference type="InterPro" id="IPR002938">
    <property type="entry name" value="FAD-bd"/>
</dbReference>
<dbReference type="RefSeq" id="WP_196123053.1">
    <property type="nucleotide sequence ID" value="NZ_JADPMR010000001.1"/>
</dbReference>
<dbReference type="PANTHER" id="PTHR43747:SF1">
    <property type="entry name" value="SLR1998 PROTEIN"/>
    <property type="match status" value="1"/>
</dbReference>
<evidence type="ECO:0000259" key="1">
    <source>
        <dbReference type="Pfam" id="PF01494"/>
    </source>
</evidence>
<dbReference type="Proteomes" id="UP000597206">
    <property type="component" value="Unassembled WGS sequence"/>
</dbReference>
<dbReference type="Gene3D" id="3.50.50.60">
    <property type="entry name" value="FAD/NAD(P)-binding domain"/>
    <property type="match status" value="1"/>
</dbReference>
<dbReference type="PANTHER" id="PTHR43747">
    <property type="entry name" value="FAD-BINDING PROTEIN"/>
    <property type="match status" value="1"/>
</dbReference>
<keyword evidence="3" id="KW-1185">Reference proteome</keyword>
<reference evidence="2 3" key="1">
    <citation type="submission" date="2020-11" db="EMBL/GenBank/DDBJ databases">
        <title>Vibrio nitrifigilis sp. nov., a marine nitrogen-fixing bacterium isolated from the lagoon sediment of an islet inside an atoll.</title>
        <authorList>
            <person name="Wang L.-T."/>
            <person name="Shieh W.Y."/>
        </authorList>
    </citation>
    <scope>NUCLEOTIDE SEQUENCE [LARGE SCALE GENOMIC DNA]</scope>
    <source>
        <strain evidence="2 3">NFV-1</strain>
    </source>
</reference>
<evidence type="ECO:0000313" key="2">
    <source>
        <dbReference type="EMBL" id="MBF9000342.1"/>
    </source>
</evidence>
<gene>
    <name evidence="2" type="ORF">I1A42_07195</name>
</gene>
<dbReference type="InterPro" id="IPR036188">
    <property type="entry name" value="FAD/NAD-bd_sf"/>
</dbReference>
<feature type="domain" description="FAD-binding" evidence="1">
    <location>
        <begin position="7"/>
        <end position="314"/>
    </location>
</feature>
<dbReference type="Gene3D" id="3.30.9.100">
    <property type="match status" value="1"/>
</dbReference>
<sequence>MNRIKEADITIIGAGIAGCIAALALSKHFNVVLIDKKEQCGEKVGECLAPAASRILHKLNLLESLLQDNENNELLLSFHGVRSYWGSHIPVHNDNLRNPDGLGWQLNRAGFEHWLRKQTTMSGVTCLWPATILDVQQGHDGWLLSIDHESIQYLPSHFVIDASGRQSKFAAMLGIKRQALDKHVSYWATAECHHPQQLATIASCDYGWWYSAKLPNNKRVFSLQTEPQLVSKGLQNNKAEYYQLAAEQPAMRTLLPDMKILQLQGMVSANSARLQKASGRFWAAIGDAAFSLDPLSSQGMFNGMATAMQLSDLLIGSDLNSEITQSKIGMEYQHQIDTIWDHYLKHRGLFYGMEQRFKHSKFWQHLNRTERVDI</sequence>
<dbReference type="SUPFAM" id="SSF51905">
    <property type="entry name" value="FAD/NAD(P)-binding domain"/>
    <property type="match status" value="1"/>
</dbReference>
<evidence type="ECO:0000313" key="3">
    <source>
        <dbReference type="Proteomes" id="UP000597206"/>
    </source>
</evidence>
<dbReference type="InterPro" id="IPR050816">
    <property type="entry name" value="Flavin-dep_Halogenase_NPB"/>
</dbReference>
<dbReference type="Pfam" id="PF01494">
    <property type="entry name" value="FAD_binding_3"/>
    <property type="match status" value="1"/>
</dbReference>
<name>A0ABS0GD86_9VIBR</name>
<protein>
    <submittedName>
        <fullName evidence="2">NAD(P)/FAD-dependent oxidoreductase</fullName>
    </submittedName>
</protein>
<proteinExistence type="predicted"/>
<dbReference type="EMBL" id="JADPMR010000001">
    <property type="protein sequence ID" value="MBF9000342.1"/>
    <property type="molecule type" value="Genomic_DNA"/>
</dbReference>